<dbReference type="PIRSF" id="PIRSF016557">
    <property type="entry name" value="Caps_synth_CpsB"/>
    <property type="match status" value="1"/>
</dbReference>
<dbReference type="AlphaFoldDB" id="A0A6P0UL17"/>
<organism evidence="5 6">
    <name type="scientific">Leptobacterium flavescens</name>
    <dbReference type="NCBI Taxonomy" id="472055"/>
    <lineage>
        <taxon>Bacteria</taxon>
        <taxon>Pseudomonadati</taxon>
        <taxon>Bacteroidota</taxon>
        <taxon>Flavobacteriia</taxon>
        <taxon>Flavobacteriales</taxon>
        <taxon>Flavobacteriaceae</taxon>
        <taxon>Leptobacterium</taxon>
    </lineage>
</organism>
<dbReference type="EMBL" id="JAABOO010000002">
    <property type="protein sequence ID" value="NER13965.1"/>
    <property type="molecule type" value="Genomic_DNA"/>
</dbReference>
<keyword evidence="6" id="KW-1185">Reference proteome</keyword>
<evidence type="ECO:0000256" key="2">
    <source>
        <dbReference type="ARBA" id="ARBA00013064"/>
    </source>
</evidence>
<name>A0A6P0UL17_9FLAO</name>
<dbReference type="EC" id="3.1.3.48" evidence="2"/>
<dbReference type="InterPro" id="IPR016667">
    <property type="entry name" value="Caps_polysacc_synth_CpsB/CapC"/>
</dbReference>
<accession>A0A6P0UL17</accession>
<dbReference type="RefSeq" id="WP_163607227.1">
    <property type="nucleotide sequence ID" value="NZ_JAABOO010000002.1"/>
</dbReference>
<keyword evidence="3" id="KW-0378">Hydrolase</keyword>
<evidence type="ECO:0000256" key="3">
    <source>
        <dbReference type="ARBA" id="ARBA00022801"/>
    </source>
</evidence>
<comment type="catalytic activity">
    <reaction evidence="4">
        <text>O-phospho-L-tyrosyl-[protein] + H2O = L-tyrosyl-[protein] + phosphate</text>
        <dbReference type="Rhea" id="RHEA:10684"/>
        <dbReference type="Rhea" id="RHEA-COMP:10136"/>
        <dbReference type="Rhea" id="RHEA-COMP:20101"/>
        <dbReference type="ChEBI" id="CHEBI:15377"/>
        <dbReference type="ChEBI" id="CHEBI:43474"/>
        <dbReference type="ChEBI" id="CHEBI:46858"/>
        <dbReference type="ChEBI" id="CHEBI:61978"/>
        <dbReference type="EC" id="3.1.3.48"/>
    </reaction>
</comment>
<gene>
    <name evidence="5" type="ORF">GWK08_10975</name>
</gene>
<evidence type="ECO:0000256" key="1">
    <source>
        <dbReference type="ARBA" id="ARBA00005750"/>
    </source>
</evidence>
<dbReference type="GO" id="GO:0030145">
    <property type="term" value="F:manganese ion binding"/>
    <property type="evidence" value="ECO:0007669"/>
    <property type="project" value="InterPro"/>
</dbReference>
<reference evidence="5 6" key="1">
    <citation type="submission" date="2020-01" db="EMBL/GenBank/DDBJ databases">
        <title>Leptobacterium flavescens.</title>
        <authorList>
            <person name="Wang G."/>
        </authorList>
    </citation>
    <scope>NUCLEOTIDE SEQUENCE [LARGE SCALE GENOMIC DNA]</scope>
    <source>
        <strain evidence="5 6">KCTC 22160</strain>
    </source>
</reference>
<evidence type="ECO:0000256" key="4">
    <source>
        <dbReference type="ARBA" id="ARBA00051722"/>
    </source>
</evidence>
<comment type="similarity">
    <text evidence="1">Belongs to the metallo-dependent hydrolases superfamily. CpsB/CapC family.</text>
</comment>
<dbReference type="Pfam" id="PF19567">
    <property type="entry name" value="CpsB_CapC"/>
    <property type="match status" value="1"/>
</dbReference>
<dbReference type="PANTHER" id="PTHR39181:SF1">
    <property type="entry name" value="TYROSINE-PROTEIN PHOSPHATASE YWQE"/>
    <property type="match status" value="1"/>
</dbReference>
<evidence type="ECO:0000313" key="6">
    <source>
        <dbReference type="Proteomes" id="UP000468581"/>
    </source>
</evidence>
<dbReference type="Gene3D" id="3.20.20.140">
    <property type="entry name" value="Metal-dependent hydrolases"/>
    <property type="match status" value="1"/>
</dbReference>
<comment type="caution">
    <text evidence="5">The sequence shown here is derived from an EMBL/GenBank/DDBJ whole genome shotgun (WGS) entry which is preliminary data.</text>
</comment>
<dbReference type="SUPFAM" id="SSF89550">
    <property type="entry name" value="PHP domain-like"/>
    <property type="match status" value="1"/>
</dbReference>
<dbReference type="Proteomes" id="UP000468581">
    <property type="component" value="Unassembled WGS sequence"/>
</dbReference>
<protein>
    <recommendedName>
        <fullName evidence="2">protein-tyrosine-phosphatase</fullName>
        <ecNumber evidence="2">3.1.3.48</ecNumber>
    </recommendedName>
</protein>
<sequence length="248" mass="28747">MIQFFSKKQFLKDYLEGFVDIHCHILPGIDDGAANVEEAVYLIKKFALLGIEQFIATPHIMEDYYPNTDISIANAFEILQDELTSARLSHIIVNPAAEHMMDGNFEDLLENKNLLPLKEKYVLVEMSYLQPPINLEELIKRIRQQGYLPVLAHPERYKYYHGKKDFYKSLKQMGCFLQLNLLSLTEHYGKGVQKTAHYLLEENLIDFTGSDVHNVYQIEKISNMVITDRTLNYLKPIIKNTVNTFSVI</sequence>
<dbReference type="GO" id="GO:0004725">
    <property type="term" value="F:protein tyrosine phosphatase activity"/>
    <property type="evidence" value="ECO:0007669"/>
    <property type="project" value="UniProtKB-EC"/>
</dbReference>
<dbReference type="InterPro" id="IPR016195">
    <property type="entry name" value="Pol/histidinol_Pase-like"/>
</dbReference>
<proteinExistence type="inferred from homology"/>
<dbReference type="PANTHER" id="PTHR39181">
    <property type="entry name" value="TYROSINE-PROTEIN PHOSPHATASE YWQE"/>
    <property type="match status" value="1"/>
</dbReference>
<evidence type="ECO:0000313" key="5">
    <source>
        <dbReference type="EMBL" id="NER13965.1"/>
    </source>
</evidence>